<keyword evidence="2" id="KW-1185">Reference proteome</keyword>
<dbReference type="OrthoDB" id="2478691at2759"/>
<organism evidence="1 2">
    <name type="scientific">Cetraspora pellucida</name>
    <dbReference type="NCBI Taxonomy" id="1433469"/>
    <lineage>
        <taxon>Eukaryota</taxon>
        <taxon>Fungi</taxon>
        <taxon>Fungi incertae sedis</taxon>
        <taxon>Mucoromycota</taxon>
        <taxon>Glomeromycotina</taxon>
        <taxon>Glomeromycetes</taxon>
        <taxon>Diversisporales</taxon>
        <taxon>Gigasporaceae</taxon>
        <taxon>Cetraspora</taxon>
    </lineage>
</organism>
<dbReference type="EMBL" id="CAJVQA010021037">
    <property type="protein sequence ID" value="CAG8766976.1"/>
    <property type="molecule type" value="Genomic_DNA"/>
</dbReference>
<feature type="non-terminal residue" evidence="1">
    <location>
        <position position="1"/>
    </location>
</feature>
<dbReference type="AlphaFoldDB" id="A0A9N9NWH1"/>
<proteinExistence type="predicted"/>
<protein>
    <submittedName>
        <fullName evidence="1">2915_t:CDS:1</fullName>
    </submittedName>
</protein>
<reference evidence="1" key="1">
    <citation type="submission" date="2021-06" db="EMBL/GenBank/DDBJ databases">
        <authorList>
            <person name="Kallberg Y."/>
            <person name="Tangrot J."/>
            <person name="Rosling A."/>
        </authorList>
    </citation>
    <scope>NUCLEOTIDE SEQUENCE</scope>
    <source>
        <strain evidence="1">FL966</strain>
    </source>
</reference>
<name>A0A9N9NWH1_9GLOM</name>
<gene>
    <name evidence="1" type="ORF">CPELLU_LOCUS15639</name>
</gene>
<dbReference type="Proteomes" id="UP000789759">
    <property type="component" value="Unassembled WGS sequence"/>
</dbReference>
<comment type="caution">
    <text evidence="1">The sequence shown here is derived from an EMBL/GenBank/DDBJ whole genome shotgun (WGS) entry which is preliminary data.</text>
</comment>
<evidence type="ECO:0000313" key="2">
    <source>
        <dbReference type="Proteomes" id="UP000789759"/>
    </source>
</evidence>
<evidence type="ECO:0000313" key="1">
    <source>
        <dbReference type="EMBL" id="CAG8766976.1"/>
    </source>
</evidence>
<sequence length="97" mass="11466">PNSKFTRPEVTGILKKFGTCNVYYNRKKGLQNAKKRQLEIEKNINYEDIDQTQENENNLELIEPTDLCSYIIEHLNIHLFQSNDDLKICFISFSMCY</sequence>
<accession>A0A9N9NWH1</accession>